<feature type="signal peptide" evidence="6">
    <location>
        <begin position="1"/>
        <end position="31"/>
    </location>
</feature>
<dbReference type="InterPro" id="IPR041033">
    <property type="entry name" value="SpaA_PFL_dom_1"/>
</dbReference>
<evidence type="ECO:0000259" key="7">
    <source>
        <dbReference type="Pfam" id="PF00746"/>
    </source>
</evidence>
<gene>
    <name evidence="9" type="ORF">KIH79_06015</name>
</gene>
<keyword evidence="5" id="KW-0472">Membrane</keyword>
<evidence type="ECO:0000256" key="6">
    <source>
        <dbReference type="SAM" id="SignalP"/>
    </source>
</evidence>
<keyword evidence="5" id="KW-0812">Transmembrane</keyword>
<dbReference type="Pfam" id="PF00746">
    <property type="entry name" value="Gram_pos_anchor"/>
    <property type="match status" value="1"/>
</dbReference>
<feature type="transmembrane region" description="Helical" evidence="5">
    <location>
        <begin position="577"/>
        <end position="598"/>
    </location>
</feature>
<evidence type="ECO:0000256" key="4">
    <source>
        <dbReference type="ARBA" id="ARBA00023088"/>
    </source>
</evidence>
<evidence type="ECO:0000256" key="3">
    <source>
        <dbReference type="ARBA" id="ARBA00022729"/>
    </source>
</evidence>
<dbReference type="InterPro" id="IPR026466">
    <property type="entry name" value="Fim_isopep_form_D2_dom"/>
</dbReference>
<name>A0ABS6WEN5_9BIFI</name>
<dbReference type="Pfam" id="PF17802">
    <property type="entry name" value="SpaA"/>
    <property type="match status" value="1"/>
</dbReference>
<dbReference type="RefSeq" id="WP_219058581.1">
    <property type="nucleotide sequence ID" value="NZ_JAHBBH010000013.1"/>
</dbReference>
<evidence type="ECO:0000256" key="1">
    <source>
        <dbReference type="ARBA" id="ARBA00022512"/>
    </source>
</evidence>
<evidence type="ECO:0000256" key="5">
    <source>
        <dbReference type="SAM" id="Phobius"/>
    </source>
</evidence>
<feature type="domain" description="SpaA-like prealbumin fold" evidence="8">
    <location>
        <begin position="404"/>
        <end position="508"/>
    </location>
</feature>
<dbReference type="InterPro" id="IPR019931">
    <property type="entry name" value="LPXTG_anchor"/>
</dbReference>
<feature type="chain" id="PRO_5047094926" evidence="6">
    <location>
        <begin position="32"/>
        <end position="607"/>
    </location>
</feature>
<keyword evidence="2" id="KW-0964">Secreted</keyword>
<evidence type="ECO:0000256" key="2">
    <source>
        <dbReference type="ARBA" id="ARBA00022525"/>
    </source>
</evidence>
<organism evidence="9 10">
    <name type="scientific">Bifidobacterium miconis</name>
    <dbReference type="NCBI Taxonomy" id="2834435"/>
    <lineage>
        <taxon>Bacteria</taxon>
        <taxon>Bacillati</taxon>
        <taxon>Actinomycetota</taxon>
        <taxon>Actinomycetes</taxon>
        <taxon>Bifidobacteriales</taxon>
        <taxon>Bifidobacteriaceae</taxon>
        <taxon>Bifidobacterium</taxon>
    </lineage>
</organism>
<keyword evidence="3 6" id="KW-0732">Signal</keyword>
<accession>A0ABS6WEN5</accession>
<dbReference type="Proteomes" id="UP000700815">
    <property type="component" value="Unassembled WGS sequence"/>
</dbReference>
<evidence type="ECO:0000313" key="9">
    <source>
        <dbReference type="EMBL" id="MBW3092506.1"/>
    </source>
</evidence>
<proteinExistence type="predicted"/>
<keyword evidence="10" id="KW-1185">Reference proteome</keyword>
<dbReference type="EMBL" id="JAHBBH010000013">
    <property type="protein sequence ID" value="MBW3092506.1"/>
    <property type="molecule type" value="Genomic_DNA"/>
</dbReference>
<dbReference type="NCBIfam" id="TIGR04226">
    <property type="entry name" value="RrgB_K2N_iso_D2"/>
    <property type="match status" value="1"/>
</dbReference>
<comment type="caution">
    <text evidence="9">The sequence shown here is derived from an EMBL/GenBank/DDBJ whole genome shotgun (WGS) entry which is preliminary data.</text>
</comment>
<keyword evidence="1" id="KW-0134">Cell wall</keyword>
<evidence type="ECO:0000313" key="10">
    <source>
        <dbReference type="Proteomes" id="UP000700815"/>
    </source>
</evidence>
<feature type="domain" description="Gram-positive cocci surface proteins LPxTG" evidence="7">
    <location>
        <begin position="570"/>
        <end position="604"/>
    </location>
</feature>
<sequence>MKSLIKKLAAVLIAVATTLGLAGLGALTATADDAVVTTNGTITVNTVQGFATNDQGNPKPLTYYTMFTADVTAQNGATNASVTYTLTDEWKSFFTSTDDTAAGTKFTETDTDDSKALSQKAVEYIQGLSDTALADFARKATTWAEANITGDAVKTVIPTKDSKTVDITGLDYGYYLIAPDKAQVTVDGTYNPLLVDLTDITNHVSIQLKHEFPTIDKTVDSKPAEDKNVGDTVSYTLKSTVASNMADYTEGYIFTFHDTLSKGLDLVQPNGVFTPTVTIIGAGANDAEGKPTDVVLKNTDFKVRVKENKDDKNVKTSTEITVELTDLKNKHPEAAGKEITVTYSAKINANATTGTAGNANSAQIEYSNDPSSNQTGTSVPTEVKVHTFEFTIDKYKFTSDNVYNESSERLGGAKFKVYKSDDKPTITGANAATALQFTVTPGSGSKAVTAKYDKTVTTGTQAELVTPAYGRIVVSGLESGTYWLEETEAPQGYNKLTDLIKVVISATYDTANGKIDGALAANGKTYTGKLVSWSVDRYMADENGNYKTDATGTSTGEHPVVPVANKNGLTLPSTGGWGTMLFTVIGVLVVAFGTVWYVKSGRKDSGK</sequence>
<reference evidence="9 10" key="1">
    <citation type="submission" date="2021-05" db="EMBL/GenBank/DDBJ databases">
        <title>Phylogenetic classification of ten novel species belonging to the genus Bifidobacterium comprising B. colchicus sp. nov., B. abeli sp. nov., B. bicoloris sp. nov., B. guerezis sp. nov., B. rosaliae sp. nov., B. santillanensis sp. nov., B. argentati sp. nov., B. amazzoni sp. nov., B. pluviali sp. nov., and B. pinnaculum sp. nov.</title>
        <authorList>
            <person name="Lugli G.A."/>
            <person name="Ruiz Garcia L."/>
            <person name="Margolles A."/>
            <person name="Ventura M."/>
        </authorList>
    </citation>
    <scope>NUCLEOTIDE SEQUENCE [LARGE SCALE GENOMIC DNA]</scope>
    <source>
        <strain evidence="9 10">82T10</strain>
    </source>
</reference>
<protein>
    <submittedName>
        <fullName evidence="9">Isopeptide-forming domain-containing fimbrial protein</fullName>
    </submittedName>
</protein>
<keyword evidence="5" id="KW-1133">Transmembrane helix</keyword>
<keyword evidence="4" id="KW-0572">Peptidoglycan-anchor</keyword>
<evidence type="ECO:0000259" key="8">
    <source>
        <dbReference type="Pfam" id="PF17802"/>
    </source>
</evidence>